<organism evidence="6 7">
    <name type="scientific">Mesorhabditis belari</name>
    <dbReference type="NCBI Taxonomy" id="2138241"/>
    <lineage>
        <taxon>Eukaryota</taxon>
        <taxon>Metazoa</taxon>
        <taxon>Ecdysozoa</taxon>
        <taxon>Nematoda</taxon>
        <taxon>Chromadorea</taxon>
        <taxon>Rhabditida</taxon>
        <taxon>Rhabditina</taxon>
        <taxon>Rhabditomorpha</taxon>
        <taxon>Rhabditoidea</taxon>
        <taxon>Rhabditidae</taxon>
        <taxon>Mesorhabditinae</taxon>
        <taxon>Mesorhabditis</taxon>
    </lineage>
</organism>
<keyword evidence="3" id="KW-0677">Repeat</keyword>
<dbReference type="Pfam" id="PF08640">
    <property type="entry name" value="U3_assoc_6"/>
    <property type="match status" value="1"/>
</dbReference>
<comment type="subcellular location">
    <subcellularLocation>
        <location evidence="1">Nucleus</location>
        <location evidence="1">Nucleolus</location>
    </subcellularLocation>
</comment>
<reference evidence="7" key="1">
    <citation type="submission" date="2024-02" db="UniProtKB">
        <authorList>
            <consortium name="WormBaseParasite"/>
        </authorList>
    </citation>
    <scope>IDENTIFICATION</scope>
</reference>
<evidence type="ECO:0000256" key="4">
    <source>
        <dbReference type="ARBA" id="ARBA00023242"/>
    </source>
</evidence>
<dbReference type="InterPro" id="IPR011990">
    <property type="entry name" value="TPR-like_helical_dom_sf"/>
</dbReference>
<keyword evidence="4" id="KW-0539">Nucleus</keyword>
<dbReference type="Gene3D" id="1.25.40.10">
    <property type="entry name" value="Tetratricopeptide repeat domain"/>
    <property type="match status" value="2"/>
</dbReference>
<dbReference type="InterPro" id="IPR055347">
    <property type="entry name" value="UTP6_N"/>
</dbReference>
<proteinExistence type="predicted"/>
<evidence type="ECO:0000313" key="7">
    <source>
        <dbReference type="WBParaSite" id="MBELARI_LOCUS19849"/>
    </source>
</evidence>
<evidence type="ECO:0000256" key="3">
    <source>
        <dbReference type="ARBA" id="ARBA00022737"/>
    </source>
</evidence>
<evidence type="ECO:0000256" key="2">
    <source>
        <dbReference type="ARBA" id="ARBA00022552"/>
    </source>
</evidence>
<dbReference type="WBParaSite" id="MBELARI_LOCUS19849">
    <property type="protein sequence ID" value="MBELARI_LOCUS19849"/>
    <property type="gene ID" value="MBELARI_LOCUS19849"/>
</dbReference>
<name>A0AAF3F0H2_9BILA</name>
<dbReference type="PANTHER" id="PTHR23271">
    <property type="entry name" value="HEPATOCELLULAR CARCINOMA-ASSOCIATED ANTIGEN 66"/>
    <property type="match status" value="1"/>
</dbReference>
<protein>
    <submittedName>
        <fullName evidence="7">U3 small nucleolar RNA-associated protein 6 homolog</fullName>
    </submittedName>
</protein>
<dbReference type="GO" id="GO:0034388">
    <property type="term" value="C:Pwp2p-containing subcomplex of 90S preribosome"/>
    <property type="evidence" value="ECO:0007669"/>
    <property type="project" value="TreeGrafter"/>
</dbReference>
<dbReference type="InterPro" id="IPR013949">
    <property type="entry name" value="Utp6"/>
</dbReference>
<sequence length="589" mass="68585">MGEFVEEKFEKLLPLFEQLKNVDILKNEEVQELVKRCRRYEYRLAKQVKNEADYVVYADYLLDLLELISKRRERLSYAHRYKEIEGIINSKIGGLYFACALRCKKKISLWYKCIDFLVNKKLNSMCSKVFTTALQFHSSDKDLRCRSAKWELSGNNSIENARSQLQLVLRNQHQETTYWICLFEIELSFAKKMRERLEFLKKRDKTEDSEIATSQTVDDAILDFKVVEVVLNQALRKVNDHTKVAEMLHSMWEFSFQQGPALERITNLIYDKLQKLTDPGEVEYAILASFEKKCHDEGKYILDCFDDAFEKCSTEKLCRIFLNICEKSDAADALIEGNKIRQKLIDMGVALVDDIQKVLISYDLADKDVDNKVLEITKESLKTHQGDAKLWELHLGARINLLTGSKRKESIEKQKEDLMEVFDEAFKKVSLNEQLQIWKLAIDFAIENEPSKMDAIFSQCFLIAPCSVSSPIKVIRLNYMEALGNIEQFRNEAHRLMDMKPNSYSVYVRIAEIESKRQEGMDKKLCEMALKLAVNENEQSPDAWLEYLKFLLEHKPQSVANAHQRAILALTDVASEELEIGWMKFNRSL</sequence>
<dbReference type="Proteomes" id="UP000887575">
    <property type="component" value="Unassembled WGS sequence"/>
</dbReference>
<dbReference type="GO" id="GO:0032040">
    <property type="term" value="C:small-subunit processome"/>
    <property type="evidence" value="ECO:0007669"/>
    <property type="project" value="TreeGrafter"/>
</dbReference>
<keyword evidence="6" id="KW-1185">Reference proteome</keyword>
<evidence type="ECO:0000313" key="6">
    <source>
        <dbReference type="Proteomes" id="UP000887575"/>
    </source>
</evidence>
<dbReference type="GO" id="GO:0030515">
    <property type="term" value="F:snoRNA binding"/>
    <property type="evidence" value="ECO:0007669"/>
    <property type="project" value="InterPro"/>
</dbReference>
<accession>A0AAF3F0H2</accession>
<keyword evidence="2" id="KW-0698">rRNA processing</keyword>
<dbReference type="SUPFAM" id="SSF48452">
    <property type="entry name" value="TPR-like"/>
    <property type="match status" value="1"/>
</dbReference>
<dbReference type="PANTHER" id="PTHR23271:SF1">
    <property type="entry name" value="U3 SMALL NUCLEOLAR RNA-ASSOCIATED PROTEIN 6 HOMOLOG"/>
    <property type="match status" value="1"/>
</dbReference>
<evidence type="ECO:0000259" key="5">
    <source>
        <dbReference type="Pfam" id="PF08640"/>
    </source>
</evidence>
<dbReference type="AlphaFoldDB" id="A0AAF3F0H2"/>
<evidence type="ECO:0000256" key="1">
    <source>
        <dbReference type="ARBA" id="ARBA00004604"/>
    </source>
</evidence>
<feature type="domain" description="U3 small nucleolar RNA-associated protein 6 N-terminal" evidence="5">
    <location>
        <begin position="10"/>
        <end position="82"/>
    </location>
</feature>
<dbReference type="GO" id="GO:0000462">
    <property type="term" value="P:maturation of SSU-rRNA from tricistronic rRNA transcript (SSU-rRNA, 5.8S rRNA, LSU-rRNA)"/>
    <property type="evidence" value="ECO:0007669"/>
    <property type="project" value="InterPro"/>
</dbReference>